<dbReference type="InterPro" id="IPR016205">
    <property type="entry name" value="Glycerol_DH"/>
</dbReference>
<dbReference type="PIRSF" id="PIRSF000112">
    <property type="entry name" value="Glycerol_dehydrogenase"/>
    <property type="match status" value="1"/>
</dbReference>
<dbReference type="PANTHER" id="PTHR43616:SF3">
    <property type="entry name" value="HYDROXYCARBOXYLATE DEHYDROGENASE A"/>
    <property type="match status" value="1"/>
</dbReference>
<accession>A0ABU0A0E9</accession>
<evidence type="ECO:0000313" key="5">
    <source>
        <dbReference type="Proteomes" id="UP001230005"/>
    </source>
</evidence>
<dbReference type="InterPro" id="IPR001670">
    <property type="entry name" value="ADH_Fe/GldA"/>
</dbReference>
<keyword evidence="1" id="KW-0479">Metal-binding</keyword>
<dbReference type="CDD" id="cd08172">
    <property type="entry name" value="GlyDH-like"/>
    <property type="match status" value="1"/>
</dbReference>
<feature type="domain" description="Alcohol dehydrogenase iron-type/glycerol dehydrogenase GldA" evidence="3">
    <location>
        <begin position="10"/>
        <end position="144"/>
    </location>
</feature>
<dbReference type="PANTHER" id="PTHR43616">
    <property type="entry name" value="GLYCEROL DEHYDROGENASE"/>
    <property type="match status" value="1"/>
</dbReference>
<organism evidence="4 5">
    <name type="scientific">Evansella vedderi</name>
    <dbReference type="NCBI Taxonomy" id="38282"/>
    <lineage>
        <taxon>Bacteria</taxon>
        <taxon>Bacillati</taxon>
        <taxon>Bacillota</taxon>
        <taxon>Bacilli</taxon>
        <taxon>Bacillales</taxon>
        <taxon>Bacillaceae</taxon>
        <taxon>Evansella</taxon>
    </lineage>
</organism>
<reference evidence="4 5" key="1">
    <citation type="submission" date="2023-07" db="EMBL/GenBank/DDBJ databases">
        <title>Genomic Encyclopedia of Type Strains, Phase IV (KMG-IV): sequencing the most valuable type-strain genomes for metagenomic binning, comparative biology and taxonomic classification.</title>
        <authorList>
            <person name="Goeker M."/>
        </authorList>
    </citation>
    <scope>NUCLEOTIDE SEQUENCE [LARGE SCALE GENOMIC DNA]</scope>
    <source>
        <strain evidence="4 5">DSM 9768</strain>
    </source>
</reference>
<evidence type="ECO:0000259" key="3">
    <source>
        <dbReference type="Pfam" id="PF00465"/>
    </source>
</evidence>
<evidence type="ECO:0000256" key="1">
    <source>
        <dbReference type="ARBA" id="ARBA00022723"/>
    </source>
</evidence>
<name>A0ABU0A0E9_9BACI</name>
<dbReference type="EC" id="1.1.-.-" evidence="4"/>
<dbReference type="RefSeq" id="WP_307329932.1">
    <property type="nucleotide sequence ID" value="NZ_JAUSUG010000021.1"/>
</dbReference>
<dbReference type="SUPFAM" id="SSF56796">
    <property type="entry name" value="Dehydroquinate synthase-like"/>
    <property type="match status" value="1"/>
</dbReference>
<keyword evidence="5" id="KW-1185">Reference proteome</keyword>
<evidence type="ECO:0000256" key="2">
    <source>
        <dbReference type="ARBA" id="ARBA00023002"/>
    </source>
</evidence>
<evidence type="ECO:0000313" key="4">
    <source>
        <dbReference type="EMBL" id="MDQ0256968.1"/>
    </source>
</evidence>
<dbReference type="EMBL" id="JAUSUG010000021">
    <property type="protein sequence ID" value="MDQ0256968.1"/>
    <property type="molecule type" value="Genomic_DNA"/>
</dbReference>
<dbReference type="GO" id="GO:0016491">
    <property type="term" value="F:oxidoreductase activity"/>
    <property type="evidence" value="ECO:0007669"/>
    <property type="project" value="UniProtKB-KW"/>
</dbReference>
<dbReference type="Proteomes" id="UP001230005">
    <property type="component" value="Unassembled WGS sequence"/>
</dbReference>
<gene>
    <name evidence="4" type="ORF">J2S74_004413</name>
</gene>
<dbReference type="Gene3D" id="3.40.50.1970">
    <property type="match status" value="1"/>
</dbReference>
<dbReference type="Gene3D" id="1.20.1090.10">
    <property type="entry name" value="Dehydroquinate synthase-like - alpha domain"/>
    <property type="match status" value="1"/>
</dbReference>
<dbReference type="Pfam" id="PF00465">
    <property type="entry name" value="Fe-ADH"/>
    <property type="match status" value="1"/>
</dbReference>
<protein>
    <submittedName>
        <fullName evidence="4">Oxidoreductase</fullName>
        <ecNumber evidence="4">1.1.-.-</ecNumber>
    </submittedName>
</protein>
<keyword evidence="2 4" id="KW-0560">Oxidoreductase</keyword>
<sequence>MSIITVQGAPNIYQCTEGALKLIPEQVTKQTFKQGLLIRGEKSWEVAKPFFEELDLDLKDVIYNGECSFEEVKRIKSIAQEADYVLAVGGGKVMDLGKAVADQLDIPYILVPTLASNCAPWTPLSVFYDEDGNFIKYTIFSKGAFMVLVEPKIIINSPVPYLTAGIADTIAKWYEADVLSRELEPKPITVEIALHAAKLCRDALLDEGRSAVEALHKGEVTSSFVRVVETIIMAGGMVGGYGDKYGRIAGAHSIHNGLTHVEETHAYLHGEKVAYGILVQLALEKNFDEIEKLLPFYADLKLPVTLAQLGVGEGRLEAAMETTARLSTKEGESIRLMNVTEPSQVVTAINELEQFIKEKQPSHS</sequence>
<comment type="caution">
    <text evidence="4">The sequence shown here is derived from an EMBL/GenBank/DDBJ whole genome shotgun (WGS) entry which is preliminary data.</text>
</comment>
<proteinExistence type="predicted"/>